<dbReference type="InterPro" id="IPR041490">
    <property type="entry name" value="KstR2_TetR_C"/>
</dbReference>
<dbReference type="PANTHER" id="PTHR30055:SF237">
    <property type="entry name" value="TRANSCRIPTIONAL REPRESSOR MCE3R"/>
    <property type="match status" value="1"/>
</dbReference>
<dbReference type="GO" id="GO:0003700">
    <property type="term" value="F:DNA-binding transcription factor activity"/>
    <property type="evidence" value="ECO:0007669"/>
    <property type="project" value="TreeGrafter"/>
</dbReference>
<dbReference type="RefSeq" id="WP_152271296.1">
    <property type="nucleotide sequence ID" value="NZ_VTFX01000001.1"/>
</dbReference>
<protein>
    <submittedName>
        <fullName evidence="4">TetR family transcriptional regulator</fullName>
    </submittedName>
</protein>
<dbReference type="GO" id="GO:0000976">
    <property type="term" value="F:transcription cis-regulatory region binding"/>
    <property type="evidence" value="ECO:0007669"/>
    <property type="project" value="TreeGrafter"/>
</dbReference>
<dbReference type="InterPro" id="IPR001647">
    <property type="entry name" value="HTH_TetR"/>
</dbReference>
<comment type="caution">
    <text evidence="4">The sequence shown here is derived from an EMBL/GenBank/DDBJ whole genome shotgun (WGS) entry which is preliminary data.</text>
</comment>
<sequence length="203" mass="21916">MTASRTQFDWRDFSVPALPPLLRAAMDCFVEHGYHGTAIRTVAGRAGLSVPGLYHHYPSKQALLVGIAESAMADLHARSTAALAEAGDDVEDRFALLVECLVLVHAYRWEHAFIAASEIRSLDAPARAGHIAARDRQQKLLDDVVAEGARLGRFGTAHPKDASRAVTTMCTGVAQWYRTGGPLSPEELAVRYVQICRGAVGAP</sequence>
<dbReference type="SUPFAM" id="SSF48498">
    <property type="entry name" value="Tetracyclin repressor-like, C-terminal domain"/>
    <property type="match status" value="1"/>
</dbReference>
<dbReference type="PANTHER" id="PTHR30055">
    <property type="entry name" value="HTH-TYPE TRANSCRIPTIONAL REGULATOR RUTR"/>
    <property type="match status" value="1"/>
</dbReference>
<dbReference type="InterPro" id="IPR050109">
    <property type="entry name" value="HTH-type_TetR-like_transc_reg"/>
</dbReference>
<feature type="DNA-binding region" description="H-T-H motif" evidence="2">
    <location>
        <begin position="38"/>
        <end position="57"/>
    </location>
</feature>
<dbReference type="AlphaFoldDB" id="A0A5N6MVB5"/>
<dbReference type="InterPro" id="IPR009057">
    <property type="entry name" value="Homeodomain-like_sf"/>
</dbReference>
<evidence type="ECO:0000313" key="4">
    <source>
        <dbReference type="EMBL" id="KAD4060058.1"/>
    </source>
</evidence>
<evidence type="ECO:0000259" key="3">
    <source>
        <dbReference type="PROSITE" id="PS50977"/>
    </source>
</evidence>
<dbReference type="EMBL" id="VTFX01000001">
    <property type="protein sequence ID" value="KAD4060058.1"/>
    <property type="molecule type" value="Genomic_DNA"/>
</dbReference>
<evidence type="ECO:0000313" key="5">
    <source>
        <dbReference type="Proteomes" id="UP000326852"/>
    </source>
</evidence>
<keyword evidence="1 2" id="KW-0238">DNA-binding</keyword>
<dbReference type="InterPro" id="IPR036271">
    <property type="entry name" value="Tet_transcr_reg_TetR-rel_C_sf"/>
</dbReference>
<dbReference type="Proteomes" id="UP000326852">
    <property type="component" value="Unassembled WGS sequence"/>
</dbReference>
<evidence type="ECO:0000256" key="1">
    <source>
        <dbReference type="ARBA" id="ARBA00023125"/>
    </source>
</evidence>
<proteinExistence type="predicted"/>
<keyword evidence="5" id="KW-1185">Reference proteome</keyword>
<organism evidence="4 5">
    <name type="scientific">Arthrobacter yangruifuii</name>
    <dbReference type="NCBI Taxonomy" id="2606616"/>
    <lineage>
        <taxon>Bacteria</taxon>
        <taxon>Bacillati</taxon>
        <taxon>Actinomycetota</taxon>
        <taxon>Actinomycetes</taxon>
        <taxon>Micrococcales</taxon>
        <taxon>Micrococcaceae</taxon>
        <taxon>Arthrobacter</taxon>
    </lineage>
</organism>
<evidence type="ECO:0000256" key="2">
    <source>
        <dbReference type="PROSITE-ProRule" id="PRU00335"/>
    </source>
</evidence>
<dbReference type="SUPFAM" id="SSF46689">
    <property type="entry name" value="Homeodomain-like"/>
    <property type="match status" value="1"/>
</dbReference>
<dbReference type="PROSITE" id="PS50977">
    <property type="entry name" value="HTH_TETR_2"/>
    <property type="match status" value="1"/>
</dbReference>
<feature type="domain" description="HTH tetR-type" evidence="3">
    <location>
        <begin position="15"/>
        <end position="75"/>
    </location>
</feature>
<name>A0A5N6MVB5_9MICC</name>
<dbReference type="Pfam" id="PF17932">
    <property type="entry name" value="TetR_C_24"/>
    <property type="match status" value="1"/>
</dbReference>
<gene>
    <name evidence="4" type="ORF">GD627_03020</name>
</gene>
<dbReference type="Pfam" id="PF00440">
    <property type="entry name" value="TetR_N"/>
    <property type="match status" value="1"/>
</dbReference>
<dbReference type="Gene3D" id="1.10.357.10">
    <property type="entry name" value="Tetracycline Repressor, domain 2"/>
    <property type="match status" value="1"/>
</dbReference>
<accession>A0A5N6MVB5</accession>
<reference evidence="4 5" key="1">
    <citation type="submission" date="2019-08" db="EMBL/GenBank/DDBJ databases">
        <title>Arthrobacter sp. nov., isolated from plateau pika and Tibetan wild ass.</title>
        <authorList>
            <person name="Ge Y."/>
        </authorList>
    </citation>
    <scope>NUCLEOTIDE SEQUENCE [LARGE SCALE GENOMIC DNA]</scope>
    <source>
        <strain evidence="4 5">785</strain>
    </source>
</reference>
<dbReference type="PRINTS" id="PR00455">
    <property type="entry name" value="HTHTETR"/>
</dbReference>